<feature type="transmembrane region" description="Helical" evidence="17">
    <location>
        <begin position="46"/>
        <end position="72"/>
    </location>
</feature>
<dbReference type="GO" id="GO:0008137">
    <property type="term" value="F:NADH dehydrogenase (ubiquinone) activity"/>
    <property type="evidence" value="ECO:0007669"/>
    <property type="project" value="UniProtKB-EC"/>
</dbReference>
<feature type="transmembrane region" description="Helical" evidence="17">
    <location>
        <begin position="243"/>
        <end position="262"/>
    </location>
</feature>
<feature type="transmembrane region" description="Helical" evidence="17">
    <location>
        <begin position="336"/>
        <end position="354"/>
    </location>
</feature>
<evidence type="ECO:0000313" key="21">
    <source>
        <dbReference type="EMBL" id="QNS37156.1"/>
    </source>
</evidence>
<feature type="transmembrane region" description="Helical" evidence="17">
    <location>
        <begin position="553"/>
        <end position="571"/>
    </location>
</feature>
<evidence type="ECO:0000256" key="5">
    <source>
        <dbReference type="ARBA" id="ARBA00022448"/>
    </source>
</evidence>
<dbReference type="PRINTS" id="PR01434">
    <property type="entry name" value="NADHDHGNASE5"/>
</dbReference>
<keyword evidence="8" id="KW-0999">Mitochondrion inner membrane</keyword>
<evidence type="ECO:0000256" key="12">
    <source>
        <dbReference type="ARBA" id="ARBA00023027"/>
    </source>
</evidence>
<evidence type="ECO:0000256" key="10">
    <source>
        <dbReference type="ARBA" id="ARBA00022982"/>
    </source>
</evidence>
<dbReference type="InterPro" id="IPR001516">
    <property type="entry name" value="Proton_antipo_N"/>
</dbReference>
<feature type="domain" description="NADH:quinone oxidoreductase/Mrp antiporter transmembrane" evidence="18">
    <location>
        <begin position="104"/>
        <end position="386"/>
    </location>
</feature>
<dbReference type="PANTHER" id="PTHR42829:SF2">
    <property type="entry name" value="NADH-UBIQUINONE OXIDOREDUCTASE CHAIN 5"/>
    <property type="match status" value="1"/>
</dbReference>
<comment type="catalytic activity">
    <reaction evidence="16 17">
        <text>a ubiquinone + NADH + 5 H(+)(in) = a ubiquinol + NAD(+) + 4 H(+)(out)</text>
        <dbReference type="Rhea" id="RHEA:29091"/>
        <dbReference type="Rhea" id="RHEA-COMP:9565"/>
        <dbReference type="Rhea" id="RHEA-COMP:9566"/>
        <dbReference type="ChEBI" id="CHEBI:15378"/>
        <dbReference type="ChEBI" id="CHEBI:16389"/>
        <dbReference type="ChEBI" id="CHEBI:17976"/>
        <dbReference type="ChEBI" id="CHEBI:57540"/>
        <dbReference type="ChEBI" id="CHEBI:57945"/>
        <dbReference type="EC" id="7.1.1.2"/>
    </reaction>
</comment>
<evidence type="ECO:0000256" key="16">
    <source>
        <dbReference type="ARBA" id="ARBA00049551"/>
    </source>
</evidence>
<dbReference type="GO" id="GO:0005743">
    <property type="term" value="C:mitochondrial inner membrane"/>
    <property type="evidence" value="ECO:0007669"/>
    <property type="project" value="UniProtKB-SubCell"/>
</dbReference>
<dbReference type="EMBL" id="MK134566">
    <property type="protein sequence ID" value="QNS37156.1"/>
    <property type="molecule type" value="Genomic_DNA"/>
</dbReference>
<protein>
    <recommendedName>
        <fullName evidence="4 17">NADH-ubiquinone oxidoreductase chain 5</fullName>
        <ecNumber evidence="3 17">7.1.1.2</ecNumber>
    </recommendedName>
</protein>
<dbReference type="Pfam" id="PF00361">
    <property type="entry name" value="Proton_antipo_M"/>
    <property type="match status" value="1"/>
</dbReference>
<dbReference type="PANTHER" id="PTHR42829">
    <property type="entry name" value="NADH-UBIQUINONE OXIDOREDUCTASE CHAIN 5"/>
    <property type="match status" value="1"/>
</dbReference>
<keyword evidence="7 17" id="KW-0812">Transmembrane</keyword>
<feature type="transmembrane region" description="Helical" evidence="17">
    <location>
        <begin position="269"/>
        <end position="291"/>
    </location>
</feature>
<gene>
    <name evidence="21" type="primary">ND5</name>
</gene>
<feature type="transmembrane region" description="Helical" evidence="17">
    <location>
        <begin position="149"/>
        <end position="169"/>
    </location>
</feature>
<dbReference type="InterPro" id="IPR010934">
    <property type="entry name" value="NADH_DH_su5_C"/>
</dbReference>
<organism evidence="21">
    <name type="scientific">Prosopocoilus bulbosus mandibularis</name>
    <dbReference type="NCBI Taxonomy" id="619063"/>
    <lineage>
        <taxon>Eukaryota</taxon>
        <taxon>Metazoa</taxon>
        <taxon>Ecdysozoa</taxon>
        <taxon>Arthropoda</taxon>
        <taxon>Hexapoda</taxon>
        <taxon>Insecta</taxon>
        <taxon>Pterygota</taxon>
        <taxon>Neoptera</taxon>
        <taxon>Endopterygota</taxon>
        <taxon>Coleoptera</taxon>
        <taxon>Polyphaga</taxon>
        <taxon>Scarabaeiformia</taxon>
        <taxon>Lucanidae</taxon>
        <taxon>Lucaninae</taxon>
        <taxon>Prosopocoilus</taxon>
    </lineage>
</organism>
<dbReference type="GO" id="GO:0042773">
    <property type="term" value="P:ATP synthesis coupled electron transport"/>
    <property type="evidence" value="ECO:0007669"/>
    <property type="project" value="InterPro"/>
</dbReference>
<sequence>MSVCLIYFVVFLGLSLLSFFMSLNFMSLDYSLILEVEMLSVNSSSVVMSILLDWMSLLFASFVLFISSMVIFYSDEYMSGDMMINRFILLVVMFVASMLLLIFSPNLISILLGWDGLGLVSYCLVIYYQNVKSFNAGMLTALTNRLGDVAFLMSIAWMLNFGSWNYMFLMDFMKNSLEMDVIVFLMLLAGMTKSAQIPFSSWLPAAMAAPTPVSSLVHSSTLVTAGVYLLIRFNFCMGDGVKIILLFVASLTMFMAGLGASFEFDLKKIIALSTLSQLGLMMSILSMGGYILAFYHLLTHALFKALLFMCAGAMIHNLSNCQDIRLMGGMIHQMPLTCTFFVICNMSLCGLPFLSGFYSKDLILEYSSMSSIGVYIYMLYFVSTGLTVAYTFRLIYYVMSGDYNHYSLMGISDLGLIMLKGMGGIIFLVVFMGSGLSWLILSTPYFICLSFLMKMMTVIVTVVGAWIGYELAMMSLNSGPLSLKFVWGSYFFGSMWNMPYVSTYGVNFLPLREGMSSFEGIDQGWSEYMGSQNFYYSLSEYSKFLQIFHSNNLKVFLSLVVMWIMFLVFMIF</sequence>
<feature type="transmembrane region" description="Helical" evidence="17">
    <location>
        <begin position="211"/>
        <end position="231"/>
    </location>
</feature>
<evidence type="ECO:0000259" key="18">
    <source>
        <dbReference type="Pfam" id="PF00361"/>
    </source>
</evidence>
<feature type="transmembrane region" description="Helical" evidence="17">
    <location>
        <begin position="481"/>
        <end position="501"/>
    </location>
</feature>
<evidence type="ECO:0000256" key="4">
    <source>
        <dbReference type="ARBA" id="ARBA00021096"/>
    </source>
</evidence>
<proteinExistence type="inferred from homology"/>
<comment type="function">
    <text evidence="17">Core subunit of the mitochondrial membrane respiratory chain NADH dehydrogenase (Complex I) which catalyzes electron transfer from NADH through the respiratory chain, using ubiquinone as an electron acceptor. Essential for the catalytic activity and assembly of complex I.</text>
</comment>
<evidence type="ECO:0000256" key="2">
    <source>
        <dbReference type="ARBA" id="ARBA00004448"/>
    </source>
</evidence>
<feature type="transmembrane region" description="Helical" evidence="17">
    <location>
        <begin position="374"/>
        <end position="396"/>
    </location>
</feature>
<dbReference type="GO" id="GO:0015990">
    <property type="term" value="P:electron transport coupled proton transport"/>
    <property type="evidence" value="ECO:0007669"/>
    <property type="project" value="TreeGrafter"/>
</dbReference>
<comment type="function">
    <text evidence="1">Core subunit of the mitochondrial membrane respiratory chain NADH dehydrogenase (Complex I) that is believed to belong to the minimal assembly required for catalysis. Complex I functions in the transfer of electrons from NADH to the respiratory chain. The immediate electron acceptor for the enzyme is believed to be ubiquinone.</text>
</comment>
<keyword evidence="6" id="KW-0679">Respiratory chain</keyword>
<evidence type="ECO:0000256" key="1">
    <source>
        <dbReference type="ARBA" id="ARBA00003257"/>
    </source>
</evidence>
<feature type="transmembrane region" description="Helical" evidence="17">
    <location>
        <begin position="297"/>
        <end position="315"/>
    </location>
</feature>
<feature type="transmembrane region" description="Helical" evidence="17">
    <location>
        <begin position="5"/>
        <end position="26"/>
    </location>
</feature>
<reference evidence="21" key="1">
    <citation type="submission" date="2018-11" db="EMBL/GenBank/DDBJ databases">
        <title>Comparative analysis of four newly mitochondrial genomes: molecular evidence for non-monophyly of Prosopocoilus stag beetles (Coleoptera, Lucanidae).</title>
        <authorList>
            <person name="Zhou S.-J."/>
            <person name="Chen Y.-J."/>
            <person name="Liu J."/>
            <person name="Wan X."/>
        </authorList>
    </citation>
    <scope>NUCLEOTIDE SEQUENCE</scope>
</reference>
<evidence type="ECO:0000256" key="14">
    <source>
        <dbReference type="ARBA" id="ARBA00023128"/>
    </source>
</evidence>
<feature type="domain" description="NADH dehydrogenase subunit 5 C-terminal" evidence="20">
    <location>
        <begin position="390"/>
        <end position="571"/>
    </location>
</feature>
<evidence type="ECO:0000256" key="7">
    <source>
        <dbReference type="ARBA" id="ARBA00022692"/>
    </source>
</evidence>
<comment type="similarity">
    <text evidence="17">Belongs to the complex I subunit 5 family.</text>
</comment>
<feature type="domain" description="NADH-Ubiquinone oxidoreductase (complex I) chain 5 N-terminal" evidence="19">
    <location>
        <begin position="39"/>
        <end position="87"/>
    </location>
</feature>
<feature type="transmembrane region" description="Helical" evidence="17">
    <location>
        <begin position="417"/>
        <end position="438"/>
    </location>
</feature>
<dbReference type="EC" id="7.1.1.2" evidence="3 17"/>
<keyword evidence="10" id="KW-0249">Electron transport</keyword>
<evidence type="ECO:0000259" key="19">
    <source>
        <dbReference type="Pfam" id="PF00662"/>
    </source>
</evidence>
<evidence type="ECO:0000256" key="9">
    <source>
        <dbReference type="ARBA" id="ARBA00022967"/>
    </source>
</evidence>
<feature type="transmembrane region" description="Helical" evidence="17">
    <location>
        <begin position="444"/>
        <end position="469"/>
    </location>
</feature>
<evidence type="ECO:0000256" key="17">
    <source>
        <dbReference type="RuleBase" id="RU003404"/>
    </source>
</evidence>
<comment type="subcellular location">
    <subcellularLocation>
        <location evidence="2">Mitochondrion inner membrane</location>
        <topology evidence="2">Multi-pass membrane protein</topology>
    </subcellularLocation>
</comment>
<dbReference type="InterPro" id="IPR001750">
    <property type="entry name" value="ND/Mrp_TM"/>
</dbReference>
<feature type="transmembrane region" description="Helical" evidence="17">
    <location>
        <begin position="84"/>
        <end position="102"/>
    </location>
</feature>
<dbReference type="Pfam" id="PF06455">
    <property type="entry name" value="NADH5_C"/>
    <property type="match status" value="1"/>
</dbReference>
<keyword evidence="15 17" id="KW-0472">Membrane</keyword>
<keyword evidence="5 17" id="KW-0813">Transport</keyword>
<keyword evidence="13 17" id="KW-0830">Ubiquinone</keyword>
<geneLocation type="mitochondrion" evidence="21"/>
<keyword evidence="9" id="KW-1278">Translocase</keyword>
<dbReference type="GO" id="GO:0003954">
    <property type="term" value="F:NADH dehydrogenase activity"/>
    <property type="evidence" value="ECO:0007669"/>
    <property type="project" value="TreeGrafter"/>
</dbReference>
<dbReference type="InterPro" id="IPR003945">
    <property type="entry name" value="NU5C-like"/>
</dbReference>
<dbReference type="PRINTS" id="PR01435">
    <property type="entry name" value="NPOXDRDTASE5"/>
</dbReference>
<evidence type="ECO:0000256" key="3">
    <source>
        <dbReference type="ARBA" id="ARBA00012944"/>
    </source>
</evidence>
<evidence type="ECO:0000256" key="6">
    <source>
        <dbReference type="ARBA" id="ARBA00022660"/>
    </source>
</evidence>
<name>A0A7H1DJL4_9SCAR</name>
<evidence type="ECO:0000256" key="15">
    <source>
        <dbReference type="ARBA" id="ARBA00023136"/>
    </source>
</evidence>
<keyword evidence="14 17" id="KW-0496">Mitochondrion</keyword>
<accession>A0A7H1DJL4</accession>
<evidence type="ECO:0000256" key="11">
    <source>
        <dbReference type="ARBA" id="ARBA00022989"/>
    </source>
</evidence>
<evidence type="ECO:0000256" key="8">
    <source>
        <dbReference type="ARBA" id="ARBA00022792"/>
    </source>
</evidence>
<keyword evidence="12 17" id="KW-0520">NAD</keyword>
<evidence type="ECO:0000256" key="13">
    <source>
        <dbReference type="ARBA" id="ARBA00023075"/>
    </source>
</evidence>
<dbReference type="AlphaFoldDB" id="A0A7H1DJL4"/>
<dbReference type="Pfam" id="PF00662">
    <property type="entry name" value="Proton_antipo_N"/>
    <property type="match status" value="1"/>
</dbReference>
<feature type="transmembrane region" description="Helical" evidence="17">
    <location>
        <begin position="181"/>
        <end position="199"/>
    </location>
</feature>
<evidence type="ECO:0000259" key="20">
    <source>
        <dbReference type="Pfam" id="PF06455"/>
    </source>
</evidence>
<keyword evidence="11 17" id="KW-1133">Transmembrane helix</keyword>